<proteinExistence type="predicted"/>
<dbReference type="Gene3D" id="3.40.50.1820">
    <property type="entry name" value="alpha/beta hydrolase"/>
    <property type="match status" value="1"/>
</dbReference>
<reference evidence="3 4" key="1">
    <citation type="submission" date="2023-02" db="EMBL/GenBank/DDBJ databases">
        <title>Streptomyces sp. SCA4-21 with antifungal activity against Fusarium oxysporum f. sp. cubense, Streptomyces sp. SCA2-17 with antifungal activity against Fusarium oxysporum f. sp. cubense.</title>
        <authorList>
            <person name="Qi D."/>
        </authorList>
    </citation>
    <scope>NUCLEOTIDE SEQUENCE [LARGE SCALE GENOMIC DNA]</scope>
    <source>
        <strain evidence="3 4">SCA4-21</strain>
    </source>
</reference>
<dbReference type="Proteomes" id="UP001305606">
    <property type="component" value="Chromosome"/>
</dbReference>
<evidence type="ECO:0000259" key="2">
    <source>
        <dbReference type="Pfam" id="PF20434"/>
    </source>
</evidence>
<dbReference type="InterPro" id="IPR050300">
    <property type="entry name" value="GDXG_lipolytic_enzyme"/>
</dbReference>
<dbReference type="SUPFAM" id="SSF53474">
    <property type="entry name" value="alpha/beta-Hydrolases"/>
    <property type="match status" value="1"/>
</dbReference>
<keyword evidence="1 3" id="KW-0378">Hydrolase</keyword>
<accession>A0ABY9UTT5</accession>
<evidence type="ECO:0000256" key="1">
    <source>
        <dbReference type="ARBA" id="ARBA00022801"/>
    </source>
</evidence>
<keyword evidence="4" id="KW-1185">Reference proteome</keyword>
<dbReference type="PANTHER" id="PTHR48081">
    <property type="entry name" value="AB HYDROLASE SUPERFAMILY PROTEIN C4A8.06C"/>
    <property type="match status" value="1"/>
</dbReference>
<gene>
    <name evidence="3" type="ORF">PS467_08535</name>
</gene>
<sequence length="321" mass="34731">MHHLTTWEEGTMDPFPHPSELLATPIDSDPLAPRSLTEPYAVDALPGARSYLNVAYAVVMGWRPLLLDLHVPVAGPGPYPVVVYAHGGSWLGGSKAIGPWHSLPARGIAVASVGYRLAGEARFPDPAEDIRAAIRWVRAQAQRFLLDGSRIAGWGSSAGAYLMTMAALAGDGPLGRPVGDAQQVSSRLSAVIDHYGAADLARLEEDAFENTEQEIDSLFAVVRQLLGFDPRHAPDLAADADPLVLAERSGEKPPFLIMHGDRDHRVGLAQSRRLYEGLDAAGIPAELVVVPGADHMAPEFSTPERVEEVVRFLTRVWRRRA</sequence>
<dbReference type="Pfam" id="PF20434">
    <property type="entry name" value="BD-FAE"/>
    <property type="match status" value="1"/>
</dbReference>
<dbReference type="PANTHER" id="PTHR48081:SF13">
    <property type="entry name" value="ALPHA_BETA HYDROLASE"/>
    <property type="match status" value="1"/>
</dbReference>
<dbReference type="GO" id="GO:0016787">
    <property type="term" value="F:hydrolase activity"/>
    <property type="evidence" value="ECO:0007669"/>
    <property type="project" value="UniProtKB-KW"/>
</dbReference>
<dbReference type="RefSeq" id="WP_311034740.1">
    <property type="nucleotide sequence ID" value="NZ_CP117522.1"/>
</dbReference>
<dbReference type="InterPro" id="IPR029058">
    <property type="entry name" value="AB_hydrolase_fold"/>
</dbReference>
<organism evidence="3 4">
    <name type="scientific">Streptomyces luomodiensis</name>
    <dbReference type="NCBI Taxonomy" id="3026192"/>
    <lineage>
        <taxon>Bacteria</taxon>
        <taxon>Bacillati</taxon>
        <taxon>Actinomycetota</taxon>
        <taxon>Actinomycetes</taxon>
        <taxon>Kitasatosporales</taxon>
        <taxon>Streptomycetaceae</taxon>
        <taxon>Streptomyces</taxon>
    </lineage>
</organism>
<dbReference type="EMBL" id="CP117522">
    <property type="protein sequence ID" value="WNE95392.1"/>
    <property type="molecule type" value="Genomic_DNA"/>
</dbReference>
<name>A0ABY9UTT5_9ACTN</name>
<evidence type="ECO:0000313" key="3">
    <source>
        <dbReference type="EMBL" id="WNE95392.1"/>
    </source>
</evidence>
<protein>
    <submittedName>
        <fullName evidence="3">Alpha/beta hydrolase</fullName>
    </submittedName>
</protein>
<dbReference type="InterPro" id="IPR049492">
    <property type="entry name" value="BD-FAE-like_dom"/>
</dbReference>
<feature type="domain" description="BD-FAE-like" evidence="2">
    <location>
        <begin position="67"/>
        <end position="277"/>
    </location>
</feature>
<evidence type="ECO:0000313" key="4">
    <source>
        <dbReference type="Proteomes" id="UP001305606"/>
    </source>
</evidence>